<accession>D3B8Y1</accession>
<evidence type="ECO:0000313" key="1">
    <source>
        <dbReference type="EMBL" id="EFA82020.1"/>
    </source>
</evidence>
<organism evidence="1 2">
    <name type="scientific">Heterostelium pallidum (strain ATCC 26659 / Pp 5 / PN500)</name>
    <name type="common">Cellular slime mold</name>
    <name type="synonym">Polysphondylium pallidum</name>
    <dbReference type="NCBI Taxonomy" id="670386"/>
    <lineage>
        <taxon>Eukaryota</taxon>
        <taxon>Amoebozoa</taxon>
        <taxon>Evosea</taxon>
        <taxon>Eumycetozoa</taxon>
        <taxon>Dictyostelia</taxon>
        <taxon>Acytosteliales</taxon>
        <taxon>Acytosteliaceae</taxon>
        <taxon>Heterostelium</taxon>
    </lineage>
</organism>
<proteinExistence type="predicted"/>
<dbReference type="InParanoid" id="D3B8Y1"/>
<evidence type="ECO:0000313" key="2">
    <source>
        <dbReference type="Proteomes" id="UP000001396"/>
    </source>
</evidence>
<dbReference type="InterPro" id="IPR015915">
    <property type="entry name" value="Kelch-typ_b-propeller"/>
</dbReference>
<evidence type="ECO:0008006" key="3">
    <source>
        <dbReference type="Google" id="ProtNLM"/>
    </source>
</evidence>
<comment type="caution">
    <text evidence="1">The sequence shown here is derived from an EMBL/GenBank/DDBJ whole genome shotgun (WGS) entry which is preliminary data.</text>
</comment>
<dbReference type="GeneID" id="31360411"/>
<dbReference type="Proteomes" id="UP000001396">
    <property type="component" value="Unassembled WGS sequence"/>
</dbReference>
<dbReference type="SUPFAM" id="SSF117281">
    <property type="entry name" value="Kelch motif"/>
    <property type="match status" value="1"/>
</dbReference>
<name>D3B8Y1_HETP5</name>
<reference evidence="1 2" key="1">
    <citation type="journal article" date="2011" name="Genome Res.">
        <title>Phylogeny-wide analysis of social amoeba genomes highlights ancient origins for complex intercellular communication.</title>
        <authorList>
            <person name="Heidel A.J."/>
            <person name="Lawal H.M."/>
            <person name="Felder M."/>
            <person name="Schilde C."/>
            <person name="Helps N.R."/>
            <person name="Tunggal B."/>
            <person name="Rivero F."/>
            <person name="John U."/>
            <person name="Schleicher M."/>
            <person name="Eichinger L."/>
            <person name="Platzer M."/>
            <person name="Noegel A.A."/>
            <person name="Schaap P."/>
            <person name="Gloeckner G."/>
        </authorList>
    </citation>
    <scope>NUCLEOTIDE SEQUENCE [LARGE SCALE GENOMIC DNA]</scope>
    <source>
        <strain evidence="2">ATCC 26659 / Pp 5 / PN500</strain>
    </source>
</reference>
<dbReference type="EMBL" id="ADBJ01000021">
    <property type="protein sequence ID" value="EFA82020.1"/>
    <property type="molecule type" value="Genomic_DNA"/>
</dbReference>
<dbReference type="OMA" id="REWCACT"/>
<dbReference type="AlphaFoldDB" id="D3B8Y1"/>
<sequence length="617" mass="71582">MTIKCLNHQRSHEFICYQCNCLMCSKCIINHHKDHPDHSDKIEDIDDIKHSLSTLKLDDIIDTTTTNNNSNSNNFISQINNKLKSLWESLRSSTSRYQRLSITENDIKQHFEQLHQYLIIEEHKLQRDIINDKHTITNQINNNVNHLKYLLNIIMLINKFSSSDNNNTTTLYSTTTIMESITTSSSLQSFINHNNQTLFNEHNYKNNNYFNIDELLKQHSSDSSSLLLDIIHKYNNQFNESTTNTDNNNLRLSSYKLSIKQPDFNQLNSIIKQSIKFDNIESSESINTTTTNNDNKQSYIFTTHKSKGATLINTSNNNSIEELKFNYQFYNTFNSIVSIGEYIYIFGGHTNKNKWIKISMKSKSIEHIGDIEGIKGDLDISVCYDGQDHIYLVNGYHIKNRIDRFNIKTMKFESYHQLPDGYGIQASSMIFKGSLYSVSYYHNKLFQFDLTNRTITDHQINFFPLSGCHDNNGNFFIIGSNKRFIKYNVETKQTMDPNALLPTNGHFSIVMYHRESPTSSYIYSFGSSNDSNFKYSIESNQCEPFFRDIIDHDREWCACTSFTIYFATEHLSKRKISKIFVIVEIGMKLVSFGCVDAVVDEADVCLFAFLKISSNRL</sequence>
<dbReference type="RefSeq" id="XP_020434137.1">
    <property type="nucleotide sequence ID" value="XM_020575821.1"/>
</dbReference>
<dbReference type="SUPFAM" id="SSF57845">
    <property type="entry name" value="B-box zinc-binding domain"/>
    <property type="match status" value="1"/>
</dbReference>
<dbReference type="CDD" id="cd19756">
    <property type="entry name" value="Bbox2"/>
    <property type="match status" value="1"/>
</dbReference>
<keyword evidence="2" id="KW-1185">Reference proteome</keyword>
<protein>
    <recommendedName>
        <fullName evidence="3">B box-type domain-containing protein</fullName>
    </recommendedName>
</protein>
<gene>
    <name evidence="1" type="ORF">PPL_04925</name>
</gene>
<dbReference type="Gene3D" id="2.120.10.80">
    <property type="entry name" value="Kelch-type beta propeller"/>
    <property type="match status" value="1"/>
</dbReference>